<dbReference type="InterPro" id="IPR036322">
    <property type="entry name" value="WD40_repeat_dom_sf"/>
</dbReference>
<keyword evidence="2" id="KW-0677">Repeat</keyword>
<proteinExistence type="predicted"/>
<feature type="compositionally biased region" description="Acidic residues" evidence="4">
    <location>
        <begin position="46"/>
        <end position="61"/>
    </location>
</feature>
<dbReference type="EMBL" id="HBGK01031828">
    <property type="protein sequence ID" value="CAD9290402.1"/>
    <property type="molecule type" value="Transcribed_RNA"/>
</dbReference>
<evidence type="ECO:0000256" key="3">
    <source>
        <dbReference type="PROSITE-ProRule" id="PRU00221"/>
    </source>
</evidence>
<dbReference type="SUPFAM" id="SSF50978">
    <property type="entry name" value="WD40 repeat-like"/>
    <property type="match status" value="1"/>
</dbReference>
<dbReference type="Pfam" id="PF00400">
    <property type="entry name" value="WD40"/>
    <property type="match status" value="2"/>
</dbReference>
<dbReference type="InterPro" id="IPR001680">
    <property type="entry name" value="WD40_rpt"/>
</dbReference>
<dbReference type="PROSITE" id="PS50082">
    <property type="entry name" value="WD_REPEATS_2"/>
    <property type="match status" value="1"/>
</dbReference>
<dbReference type="AlphaFoldDB" id="A0A7S1V9D2"/>
<evidence type="ECO:0000313" key="5">
    <source>
        <dbReference type="EMBL" id="CAD9290402.1"/>
    </source>
</evidence>
<dbReference type="InterPro" id="IPR015943">
    <property type="entry name" value="WD40/YVTN_repeat-like_dom_sf"/>
</dbReference>
<reference evidence="5" key="1">
    <citation type="submission" date="2021-01" db="EMBL/GenBank/DDBJ databases">
        <authorList>
            <person name="Corre E."/>
            <person name="Pelletier E."/>
            <person name="Niang G."/>
            <person name="Scheremetjew M."/>
            <person name="Finn R."/>
            <person name="Kale V."/>
            <person name="Holt S."/>
            <person name="Cochrane G."/>
            <person name="Meng A."/>
            <person name="Brown T."/>
            <person name="Cohen L."/>
        </authorList>
    </citation>
    <scope>NUCLEOTIDE SEQUENCE</scope>
    <source>
        <strain evidence="5">CCMP 410</strain>
    </source>
</reference>
<name>A0A7S1V9D2_9STRA</name>
<keyword evidence="1 3" id="KW-0853">WD repeat</keyword>
<evidence type="ECO:0008006" key="6">
    <source>
        <dbReference type="Google" id="ProtNLM"/>
    </source>
</evidence>
<feature type="repeat" description="WD" evidence="3">
    <location>
        <begin position="454"/>
        <end position="497"/>
    </location>
</feature>
<dbReference type="PANTHER" id="PTHR19854:SF1">
    <property type="entry name" value="GUANINE NUCLEOTIDE-BINDING PROTEIN SUBUNIT BETA-LIKE PROTEIN 1"/>
    <property type="match status" value="1"/>
</dbReference>
<evidence type="ECO:0000256" key="4">
    <source>
        <dbReference type="SAM" id="MobiDB-lite"/>
    </source>
</evidence>
<evidence type="ECO:0000256" key="2">
    <source>
        <dbReference type="ARBA" id="ARBA00022737"/>
    </source>
</evidence>
<dbReference type="SMART" id="SM00320">
    <property type="entry name" value="WD40"/>
    <property type="match status" value="3"/>
</dbReference>
<dbReference type="PANTHER" id="PTHR19854">
    <property type="entry name" value="TRANSDUCIN BETA-LIKE 3"/>
    <property type="match status" value="1"/>
</dbReference>
<dbReference type="Gene3D" id="2.130.10.10">
    <property type="entry name" value="YVTN repeat-like/Quinoprotein amine dehydrogenase"/>
    <property type="match status" value="2"/>
</dbReference>
<protein>
    <recommendedName>
        <fullName evidence="6">Anaphase-promoting complex subunit 4 WD40 domain-containing protein</fullName>
    </recommendedName>
</protein>
<evidence type="ECO:0000256" key="1">
    <source>
        <dbReference type="ARBA" id="ARBA00022574"/>
    </source>
</evidence>
<feature type="region of interest" description="Disordered" evidence="4">
    <location>
        <begin position="41"/>
        <end position="65"/>
    </location>
</feature>
<organism evidence="5">
    <name type="scientific">Grammatophora oceanica</name>
    <dbReference type="NCBI Taxonomy" id="210454"/>
    <lineage>
        <taxon>Eukaryota</taxon>
        <taxon>Sar</taxon>
        <taxon>Stramenopiles</taxon>
        <taxon>Ochrophyta</taxon>
        <taxon>Bacillariophyta</taxon>
        <taxon>Fragilariophyceae</taxon>
        <taxon>Fragilariophycidae</taxon>
        <taxon>Rhabdonematales</taxon>
        <taxon>Grammatophoraceae</taxon>
        <taxon>Grammatophora</taxon>
    </lineage>
</organism>
<sequence>MKDDDGIDPLITLRTPESISLAKNRLHSVSSVCFLKKSTTTFSSSVDDDDSSDDSDDEEEPQEYRCSRIQKIHSTTTARRSVVSQGSIITASNDHRRFLASCHVSGDAYIWDLKQRRVVQRFGNEDEHCRGPGLSVQAFNNSNTQLLLLYQTRDANGTITIHDVERIMSSSKMSSAPSHTFQTGSRTYCQAAISSCDDNDNNLVVVPTSDEKHFALWDIRTSSTGKSTTIPFFPAAASSKTTTTTTTKKKHGMLTSLAMCKSSSTTGRLMVACGMESGSIFFHDIAGTSTTATRTASSSIQLSNDPILALDMIPSTYSGTNIVVSGMAGETTDLLDLPQEQRGTVGVVKVPTAYFSEEQQQHDDNHNNNVILSPPKLLSRVGTCHLEGPGKPGVNAVRFQRNNSNTTTTNNNKNGRLFAVAGWDRRIRIFDRNNNNKTNKRSKSTTEPRLLAILKGHADSVRCLDWARDAGASASEEGSSSSLLASGGSDGLIHIWNCSFLRKKKKLKEEVERLQVGTTKGGGR</sequence>
<gene>
    <name evidence="5" type="ORF">GOCE00092_LOCUS16620</name>
</gene>
<accession>A0A7S1V9D2</accession>